<comment type="caution">
    <text evidence="2">The sequence shown here is derived from an EMBL/GenBank/DDBJ whole genome shotgun (WGS) entry which is preliminary data.</text>
</comment>
<dbReference type="AlphaFoldDB" id="A0A9P8Q211"/>
<evidence type="ECO:0008006" key="4">
    <source>
        <dbReference type="Google" id="ProtNLM"/>
    </source>
</evidence>
<evidence type="ECO:0000256" key="1">
    <source>
        <dbReference type="SAM" id="SignalP"/>
    </source>
</evidence>
<evidence type="ECO:0000313" key="3">
    <source>
        <dbReference type="Proteomes" id="UP000774326"/>
    </source>
</evidence>
<gene>
    <name evidence="2" type="ORF">WICPIJ_006589</name>
</gene>
<reference evidence="2" key="1">
    <citation type="journal article" date="2021" name="Open Biol.">
        <title>Shared evolutionary footprints suggest mitochondrial oxidative damage underlies multiple complex I losses in fungi.</title>
        <authorList>
            <person name="Schikora-Tamarit M.A."/>
            <person name="Marcet-Houben M."/>
            <person name="Nosek J."/>
            <person name="Gabaldon T."/>
        </authorList>
    </citation>
    <scope>NUCLEOTIDE SEQUENCE</scope>
    <source>
        <strain evidence="2">CBS2887</strain>
    </source>
</reference>
<name>A0A9P8Q211_WICPI</name>
<dbReference type="EMBL" id="JAEUBG010003687">
    <property type="protein sequence ID" value="KAH3682447.1"/>
    <property type="molecule type" value="Genomic_DNA"/>
</dbReference>
<sequence length="96" mass="10121">MTLPACNCFLRSAKACNHVALLPVVLLMIVASFMSDKTEAVASSAEEESLEPGAKLTGELETEELQRAACLKVALLMAAEVDGNLVDSLNIVCIAI</sequence>
<organism evidence="2 3">
    <name type="scientific">Wickerhamomyces pijperi</name>
    <name type="common">Yeast</name>
    <name type="synonym">Pichia pijperi</name>
    <dbReference type="NCBI Taxonomy" id="599730"/>
    <lineage>
        <taxon>Eukaryota</taxon>
        <taxon>Fungi</taxon>
        <taxon>Dikarya</taxon>
        <taxon>Ascomycota</taxon>
        <taxon>Saccharomycotina</taxon>
        <taxon>Saccharomycetes</taxon>
        <taxon>Phaffomycetales</taxon>
        <taxon>Wickerhamomycetaceae</taxon>
        <taxon>Wickerhamomyces</taxon>
    </lineage>
</organism>
<evidence type="ECO:0000313" key="2">
    <source>
        <dbReference type="EMBL" id="KAH3682447.1"/>
    </source>
</evidence>
<feature type="chain" id="PRO_5040516866" description="Secreted protein" evidence="1">
    <location>
        <begin position="41"/>
        <end position="96"/>
    </location>
</feature>
<accession>A0A9P8Q211</accession>
<feature type="signal peptide" evidence="1">
    <location>
        <begin position="1"/>
        <end position="40"/>
    </location>
</feature>
<protein>
    <recommendedName>
        <fullName evidence="4">Secreted protein</fullName>
    </recommendedName>
</protein>
<reference evidence="2" key="2">
    <citation type="submission" date="2021-01" db="EMBL/GenBank/DDBJ databases">
        <authorList>
            <person name="Schikora-Tamarit M.A."/>
        </authorList>
    </citation>
    <scope>NUCLEOTIDE SEQUENCE</scope>
    <source>
        <strain evidence="2">CBS2887</strain>
    </source>
</reference>
<keyword evidence="1" id="KW-0732">Signal</keyword>
<dbReference type="Proteomes" id="UP000774326">
    <property type="component" value="Unassembled WGS sequence"/>
</dbReference>
<proteinExistence type="predicted"/>
<keyword evidence="3" id="KW-1185">Reference proteome</keyword>